<feature type="non-terminal residue" evidence="3">
    <location>
        <position position="1"/>
    </location>
</feature>
<organism evidence="3 4">
    <name type="scientific">Mailhella massiliensis</name>
    <dbReference type="NCBI Taxonomy" id="1903261"/>
    <lineage>
        <taxon>Bacteria</taxon>
        <taxon>Pseudomonadati</taxon>
        <taxon>Thermodesulfobacteriota</taxon>
        <taxon>Desulfovibrionia</taxon>
        <taxon>Desulfovibrionales</taxon>
        <taxon>Desulfovibrionaceae</taxon>
        <taxon>Mailhella</taxon>
    </lineage>
</organism>
<dbReference type="PANTHER" id="PTHR37423">
    <property type="entry name" value="SOLUBLE LYTIC MUREIN TRANSGLYCOSYLASE-RELATED"/>
    <property type="match status" value="1"/>
</dbReference>
<reference evidence="3" key="2">
    <citation type="submission" date="2021-09" db="EMBL/GenBank/DDBJ databases">
        <authorList>
            <person name="Gilroy R."/>
        </authorList>
    </citation>
    <scope>NUCLEOTIDE SEQUENCE</scope>
    <source>
        <strain evidence="3">ChiGjej2B2-19336</strain>
    </source>
</reference>
<dbReference type="AlphaFoldDB" id="A0A921AX87"/>
<dbReference type="SUPFAM" id="SSF53955">
    <property type="entry name" value="Lysozyme-like"/>
    <property type="match status" value="1"/>
</dbReference>
<dbReference type="InterPro" id="IPR023346">
    <property type="entry name" value="Lysozyme-like_dom_sf"/>
</dbReference>
<name>A0A921AX87_9BACT</name>
<dbReference type="Gene3D" id="1.10.530.10">
    <property type="match status" value="1"/>
</dbReference>
<evidence type="ECO:0000313" key="4">
    <source>
        <dbReference type="Proteomes" id="UP000698963"/>
    </source>
</evidence>
<sequence>WTLALFLVPSGLQAGVILSEEVSVTETSLLERKHTQEFLIDSMDVASLSPSARLLALPRPMVTPELAEAMNEGKIYTAPEEWRRIIAKAAKAYDLPESLIAAVIRTESAFQAHAVSPKGARGAMQIMPETQKELGLEDPYDAEANVMAGSAYLRRQLDRFGSLDLALAAYNAGPANVVKYGGVPPFPETQAYLRQVTAHRLAETSTSKQRENSHE</sequence>
<dbReference type="PANTHER" id="PTHR37423:SF2">
    <property type="entry name" value="MEMBRANE-BOUND LYTIC MUREIN TRANSGLYCOSYLASE C"/>
    <property type="match status" value="1"/>
</dbReference>
<proteinExistence type="inferred from homology"/>
<evidence type="ECO:0000313" key="3">
    <source>
        <dbReference type="EMBL" id="HJD97453.1"/>
    </source>
</evidence>
<accession>A0A921AX87</accession>
<reference evidence="3" key="1">
    <citation type="journal article" date="2021" name="PeerJ">
        <title>Extensive microbial diversity within the chicken gut microbiome revealed by metagenomics and culture.</title>
        <authorList>
            <person name="Gilroy R."/>
            <person name="Ravi A."/>
            <person name="Getino M."/>
            <person name="Pursley I."/>
            <person name="Horton D.L."/>
            <person name="Alikhan N.F."/>
            <person name="Baker D."/>
            <person name="Gharbi K."/>
            <person name="Hall N."/>
            <person name="Watson M."/>
            <person name="Adriaenssens E.M."/>
            <person name="Foster-Nyarko E."/>
            <person name="Jarju S."/>
            <person name="Secka A."/>
            <person name="Antonio M."/>
            <person name="Oren A."/>
            <person name="Chaudhuri R.R."/>
            <person name="La Ragione R."/>
            <person name="Hildebrand F."/>
            <person name="Pallen M.J."/>
        </authorList>
    </citation>
    <scope>NUCLEOTIDE SEQUENCE</scope>
    <source>
        <strain evidence="3">ChiGjej2B2-19336</strain>
    </source>
</reference>
<dbReference type="InterPro" id="IPR008258">
    <property type="entry name" value="Transglycosylase_SLT_dom_1"/>
</dbReference>
<evidence type="ECO:0000259" key="2">
    <source>
        <dbReference type="Pfam" id="PF01464"/>
    </source>
</evidence>
<dbReference type="RefSeq" id="WP_304122510.1">
    <property type="nucleotide sequence ID" value="NZ_DYZA01000148.1"/>
</dbReference>
<evidence type="ECO:0000256" key="1">
    <source>
        <dbReference type="ARBA" id="ARBA00007734"/>
    </source>
</evidence>
<comment type="similarity">
    <text evidence="1">Belongs to the transglycosylase Slt family.</text>
</comment>
<dbReference type="CDD" id="cd00254">
    <property type="entry name" value="LT-like"/>
    <property type="match status" value="1"/>
</dbReference>
<dbReference type="EMBL" id="DYZA01000148">
    <property type="protein sequence ID" value="HJD97453.1"/>
    <property type="molecule type" value="Genomic_DNA"/>
</dbReference>
<comment type="caution">
    <text evidence="3">The sequence shown here is derived from an EMBL/GenBank/DDBJ whole genome shotgun (WGS) entry which is preliminary data.</text>
</comment>
<protein>
    <submittedName>
        <fullName evidence="3">Lytic transglycosylase domain-containing protein</fullName>
    </submittedName>
</protein>
<gene>
    <name evidence="3" type="ORF">K8W16_07390</name>
</gene>
<feature type="domain" description="Transglycosylase SLT" evidence="2">
    <location>
        <begin position="85"/>
        <end position="182"/>
    </location>
</feature>
<dbReference type="Proteomes" id="UP000698963">
    <property type="component" value="Unassembled WGS sequence"/>
</dbReference>
<dbReference type="Pfam" id="PF01464">
    <property type="entry name" value="SLT"/>
    <property type="match status" value="1"/>
</dbReference>